<evidence type="ECO:0000256" key="7">
    <source>
        <dbReference type="ARBA" id="ARBA00023163"/>
    </source>
</evidence>
<dbReference type="InterPro" id="IPR050636">
    <property type="entry name" value="C2H2-ZF_domain-containing"/>
</dbReference>
<evidence type="ECO:0000256" key="6">
    <source>
        <dbReference type="ARBA" id="ARBA00023015"/>
    </source>
</evidence>
<accession>A0A8D8KZK7</accession>
<dbReference type="Pfam" id="PF13894">
    <property type="entry name" value="zf-C2H2_4"/>
    <property type="match status" value="1"/>
</dbReference>
<organism evidence="12">
    <name type="scientific">Culex pipiens</name>
    <name type="common">House mosquito</name>
    <dbReference type="NCBI Taxonomy" id="7175"/>
    <lineage>
        <taxon>Eukaryota</taxon>
        <taxon>Metazoa</taxon>
        <taxon>Ecdysozoa</taxon>
        <taxon>Arthropoda</taxon>
        <taxon>Hexapoda</taxon>
        <taxon>Insecta</taxon>
        <taxon>Pterygota</taxon>
        <taxon>Neoptera</taxon>
        <taxon>Endopterygota</taxon>
        <taxon>Diptera</taxon>
        <taxon>Nematocera</taxon>
        <taxon>Culicoidea</taxon>
        <taxon>Culicidae</taxon>
        <taxon>Culicinae</taxon>
        <taxon>Culicini</taxon>
        <taxon>Culex</taxon>
        <taxon>Culex</taxon>
    </lineage>
</organism>
<keyword evidence="4 9" id="KW-0863">Zinc-finger</keyword>
<feature type="domain" description="C2H2-type" evidence="11">
    <location>
        <begin position="759"/>
        <end position="786"/>
    </location>
</feature>
<dbReference type="SUPFAM" id="SSF57667">
    <property type="entry name" value="beta-beta-alpha zinc fingers"/>
    <property type="match status" value="5"/>
</dbReference>
<dbReference type="EMBL" id="HBUE01344041">
    <property type="protein sequence ID" value="CAG6599738.1"/>
    <property type="molecule type" value="Transcribed_RNA"/>
</dbReference>
<dbReference type="EMBL" id="HBUE01237104">
    <property type="protein sequence ID" value="CAG6547529.1"/>
    <property type="molecule type" value="Transcribed_RNA"/>
</dbReference>
<dbReference type="PANTHER" id="PTHR47772">
    <property type="entry name" value="ZINC FINGER PROTEIN 200"/>
    <property type="match status" value="1"/>
</dbReference>
<evidence type="ECO:0000256" key="10">
    <source>
        <dbReference type="SAM" id="MobiDB-lite"/>
    </source>
</evidence>
<evidence type="ECO:0000256" key="2">
    <source>
        <dbReference type="ARBA" id="ARBA00022723"/>
    </source>
</evidence>
<comment type="subcellular location">
    <subcellularLocation>
        <location evidence="1">Nucleus</location>
    </subcellularLocation>
</comment>
<evidence type="ECO:0000256" key="4">
    <source>
        <dbReference type="ARBA" id="ARBA00022771"/>
    </source>
</evidence>
<feature type="region of interest" description="Disordered" evidence="10">
    <location>
        <begin position="320"/>
        <end position="341"/>
    </location>
</feature>
<feature type="region of interest" description="Disordered" evidence="10">
    <location>
        <begin position="164"/>
        <end position="209"/>
    </location>
</feature>
<feature type="compositionally biased region" description="Basic and acidic residues" evidence="10">
    <location>
        <begin position="793"/>
        <end position="803"/>
    </location>
</feature>
<evidence type="ECO:0000256" key="3">
    <source>
        <dbReference type="ARBA" id="ARBA00022737"/>
    </source>
</evidence>
<feature type="region of interest" description="Disordered" evidence="10">
    <location>
        <begin position="788"/>
        <end position="828"/>
    </location>
</feature>
<dbReference type="PROSITE" id="PS00028">
    <property type="entry name" value="ZINC_FINGER_C2H2_1"/>
    <property type="match status" value="8"/>
</dbReference>
<feature type="domain" description="C2H2-type" evidence="11">
    <location>
        <begin position="625"/>
        <end position="647"/>
    </location>
</feature>
<dbReference type="GO" id="GO:0005634">
    <property type="term" value="C:nucleus"/>
    <property type="evidence" value="ECO:0007669"/>
    <property type="project" value="UniProtKB-SubCell"/>
</dbReference>
<dbReference type="SMART" id="SM00355">
    <property type="entry name" value="ZnF_C2H2"/>
    <property type="match status" value="16"/>
</dbReference>
<dbReference type="SUPFAM" id="SSF48695">
    <property type="entry name" value="Multiheme cytochromes"/>
    <property type="match status" value="1"/>
</dbReference>
<keyword evidence="8" id="KW-0539">Nucleus</keyword>
<feature type="domain" description="C2H2-type" evidence="11">
    <location>
        <begin position="722"/>
        <end position="745"/>
    </location>
</feature>
<dbReference type="Gene3D" id="3.30.160.60">
    <property type="entry name" value="Classic Zinc Finger"/>
    <property type="match status" value="7"/>
</dbReference>
<dbReference type="InterPro" id="IPR013087">
    <property type="entry name" value="Znf_C2H2_type"/>
</dbReference>
<feature type="domain" description="C2H2-type" evidence="11">
    <location>
        <begin position="668"/>
        <end position="695"/>
    </location>
</feature>
<reference evidence="12" key="1">
    <citation type="submission" date="2021-05" db="EMBL/GenBank/DDBJ databases">
        <authorList>
            <person name="Alioto T."/>
            <person name="Alioto T."/>
            <person name="Gomez Garrido J."/>
        </authorList>
    </citation>
    <scope>NUCLEOTIDE SEQUENCE</scope>
</reference>
<evidence type="ECO:0000259" key="11">
    <source>
        <dbReference type="PROSITE" id="PS50157"/>
    </source>
</evidence>
<dbReference type="PROSITE" id="PS50157">
    <property type="entry name" value="ZINC_FINGER_C2H2_2"/>
    <property type="match status" value="11"/>
</dbReference>
<evidence type="ECO:0000256" key="8">
    <source>
        <dbReference type="ARBA" id="ARBA00023242"/>
    </source>
</evidence>
<feature type="region of interest" description="Disordered" evidence="10">
    <location>
        <begin position="264"/>
        <end position="298"/>
    </location>
</feature>
<dbReference type="EMBL" id="HBUE01344038">
    <property type="protein sequence ID" value="CAG6599730.1"/>
    <property type="molecule type" value="Transcribed_RNA"/>
</dbReference>
<dbReference type="InterPro" id="IPR036280">
    <property type="entry name" value="Multihaem_cyt_sf"/>
</dbReference>
<keyword evidence="5" id="KW-0862">Zinc</keyword>
<feature type="domain" description="C2H2-type" evidence="11">
    <location>
        <begin position="695"/>
        <end position="722"/>
    </location>
</feature>
<feature type="compositionally biased region" description="Basic and acidic residues" evidence="10">
    <location>
        <begin position="182"/>
        <end position="201"/>
    </location>
</feature>
<feature type="domain" description="C2H2-type" evidence="11">
    <location>
        <begin position="140"/>
        <end position="167"/>
    </location>
</feature>
<sequence length="828" mass="95522">MEFQPCDNSKVLLIRAETYLTISGRAIQVSKVLRHDCYPCSSFSQMATEQLATVVKEEPPEEEPEVSSFSYETVTKEEVILDEDGELVENADQPESVREHPTEISQERPFKCPECDRTFAKAAKLNACVRKHHAIKLGLYRCKHCGKLTGTKYDLARHEGTHKKGTKLVQLNEDVSGSEQGTSKKDPSQKDDCSIIGEDKTGNSPRINPRDENGLFKCSECDRTYKKRISTINCAKRHLAKRLGIHRCKICNLRAVTPSALKRHERTHLHKPHPEQSHHEDATESEQPAKKAKKGDENSTSFCYETVLKEELIIEDELAAEDESEKDSHNSVENNQPTTDESRRSKFKCTICARVYAQKRYLTHHKKSHQKSLQPLECRQCHETFEDRHSFYLHSKIHKNVSIRMQYEELLERDKDSESNTCLLCEKSFRLLKTALCHVQRHMTILDGIFQCKVCGSRFASEREYQAHIKTHKKKSNPVVPPKGKEGVHIDYNSSSKDPCENSDLPLHCKTCDVFFDSTKNFQIHMLKSKLRIIQQKLAADGKQLTQKRKSALPRDTSKLTMGANGFYNCSKCDYKTINPRNFRGHVHNHRLVELGLFTCEFCQQRFTTKSRFENHRKSHTKTDVECSTCHEKFATRKDFFRHRIVHVEHGIPKQFREKVTVDEKGVFTCSICGKTHTNKKNAFGHFSAHVVEKFKCAICQKRCTGTVTLQRHMRTHEKLRFTCNVCTQKFETSQDLHRHRHTTHRANLRAFRGTDNLYHCSRCDEPFPDWHKAADHFKMHAPAKRGSLVKNSELESKADLERNPQTQNEANEDHESSDIIIKNKANK</sequence>
<feature type="domain" description="C2H2-type" evidence="11">
    <location>
        <begin position="450"/>
        <end position="477"/>
    </location>
</feature>
<feature type="domain" description="C2H2-type" evidence="11">
    <location>
        <begin position="376"/>
        <end position="398"/>
    </location>
</feature>
<name>A0A8D8KZK7_CULPI</name>
<keyword evidence="7" id="KW-0804">Transcription</keyword>
<keyword evidence="3" id="KW-0677">Repeat</keyword>
<keyword evidence="2" id="KW-0479">Metal-binding</keyword>
<dbReference type="GO" id="GO:0008270">
    <property type="term" value="F:zinc ion binding"/>
    <property type="evidence" value="ECO:0007669"/>
    <property type="project" value="UniProtKB-KW"/>
</dbReference>
<dbReference type="AlphaFoldDB" id="A0A8D8KZK7"/>
<evidence type="ECO:0000256" key="9">
    <source>
        <dbReference type="PROSITE-ProRule" id="PRU00042"/>
    </source>
</evidence>
<dbReference type="InterPro" id="IPR036236">
    <property type="entry name" value="Znf_C2H2_sf"/>
</dbReference>
<protein>
    <submittedName>
        <fullName evidence="12">Zinc finger protein Xfin</fullName>
    </submittedName>
</protein>
<feature type="domain" description="C2H2-type" evidence="11">
    <location>
        <begin position="110"/>
        <end position="137"/>
    </location>
</feature>
<evidence type="ECO:0000313" key="12">
    <source>
        <dbReference type="EMBL" id="CAG6599730.1"/>
    </source>
</evidence>
<evidence type="ECO:0000256" key="1">
    <source>
        <dbReference type="ARBA" id="ARBA00004123"/>
    </source>
</evidence>
<keyword evidence="6" id="KW-0805">Transcription regulation</keyword>
<dbReference type="Pfam" id="PF00096">
    <property type="entry name" value="zf-C2H2"/>
    <property type="match status" value="2"/>
</dbReference>
<feature type="domain" description="C2H2-type" evidence="11">
    <location>
        <begin position="598"/>
        <end position="625"/>
    </location>
</feature>
<proteinExistence type="predicted"/>
<dbReference type="PANTHER" id="PTHR47772:SF13">
    <property type="entry name" value="GASTRULA ZINC FINGER PROTEIN XLCGF49.1-LIKE-RELATED"/>
    <property type="match status" value="1"/>
</dbReference>
<evidence type="ECO:0000256" key="5">
    <source>
        <dbReference type="ARBA" id="ARBA00022833"/>
    </source>
</evidence>
<dbReference type="EMBL" id="HBUE01237107">
    <property type="protein sequence ID" value="CAG6547537.1"/>
    <property type="molecule type" value="Transcribed_RNA"/>
</dbReference>
<feature type="compositionally biased region" description="Basic and acidic residues" evidence="10">
    <location>
        <begin position="272"/>
        <end position="282"/>
    </location>
</feature>
<feature type="domain" description="C2H2-type" evidence="11">
    <location>
        <begin position="347"/>
        <end position="374"/>
    </location>
</feature>